<feature type="region of interest" description="Disordered" evidence="2">
    <location>
        <begin position="197"/>
        <end position="216"/>
    </location>
</feature>
<keyword evidence="1" id="KW-0560">Oxidoreductase</keyword>
<keyword evidence="6" id="KW-1185">Reference proteome</keyword>
<protein>
    <submittedName>
        <fullName evidence="5">Pyruvate ferredoxin/flavodoxin oxidoreductase</fullName>
    </submittedName>
</protein>
<dbReference type="Pfam" id="PF01558">
    <property type="entry name" value="POR"/>
    <property type="match status" value="1"/>
</dbReference>
<evidence type="ECO:0000313" key="6">
    <source>
        <dbReference type="Proteomes" id="UP000269883"/>
    </source>
</evidence>
<dbReference type="InterPro" id="IPR019752">
    <property type="entry name" value="Pyrv/ketoisovalerate_OxRed_cat"/>
</dbReference>
<keyword evidence="3" id="KW-0472">Membrane</keyword>
<dbReference type="Proteomes" id="UP000269883">
    <property type="component" value="Chromosome"/>
</dbReference>
<dbReference type="PANTHER" id="PTHR42730">
    <property type="entry name" value="2-OXOGLUTARATE SYNTHASE SUBUNIT KORC"/>
    <property type="match status" value="1"/>
</dbReference>
<evidence type="ECO:0000256" key="1">
    <source>
        <dbReference type="ARBA" id="ARBA00023002"/>
    </source>
</evidence>
<feature type="domain" description="Pyruvate/ketoisovalerate oxidoreductase catalytic" evidence="4">
    <location>
        <begin position="15"/>
        <end position="174"/>
    </location>
</feature>
<proteinExistence type="predicted"/>
<feature type="compositionally biased region" description="Basic residues" evidence="2">
    <location>
        <begin position="201"/>
        <end position="216"/>
    </location>
</feature>
<dbReference type="GO" id="GO:0016903">
    <property type="term" value="F:oxidoreductase activity, acting on the aldehyde or oxo group of donors"/>
    <property type="evidence" value="ECO:0007669"/>
    <property type="project" value="InterPro"/>
</dbReference>
<organism evidence="5 6">
    <name type="scientific">Desulfovibrio ferrophilus</name>
    <dbReference type="NCBI Taxonomy" id="241368"/>
    <lineage>
        <taxon>Bacteria</taxon>
        <taxon>Pseudomonadati</taxon>
        <taxon>Thermodesulfobacteriota</taxon>
        <taxon>Desulfovibrionia</taxon>
        <taxon>Desulfovibrionales</taxon>
        <taxon>Desulfovibrionaceae</taxon>
        <taxon>Desulfovibrio</taxon>
    </lineage>
</organism>
<keyword evidence="3" id="KW-1133">Transmembrane helix</keyword>
<feature type="transmembrane region" description="Helical" evidence="3">
    <location>
        <begin position="126"/>
        <end position="145"/>
    </location>
</feature>
<dbReference type="PANTHER" id="PTHR42730:SF1">
    <property type="entry name" value="2-OXOGLUTARATE SYNTHASE SUBUNIT KORC"/>
    <property type="match status" value="1"/>
</dbReference>
<keyword evidence="5" id="KW-0670">Pyruvate</keyword>
<keyword evidence="3" id="KW-0812">Transmembrane</keyword>
<dbReference type="SUPFAM" id="SSF53323">
    <property type="entry name" value="Pyruvate-ferredoxin oxidoreductase, PFOR, domain III"/>
    <property type="match status" value="1"/>
</dbReference>
<evidence type="ECO:0000313" key="5">
    <source>
        <dbReference type="EMBL" id="BBD06901.1"/>
    </source>
</evidence>
<dbReference type="InterPro" id="IPR052554">
    <property type="entry name" value="2-oxoglutarate_synth_KorC"/>
</dbReference>
<name>A0A2Z6AUJ2_9BACT</name>
<evidence type="ECO:0000259" key="4">
    <source>
        <dbReference type="Pfam" id="PF01558"/>
    </source>
</evidence>
<dbReference type="KEGG" id="dfl:DFE_0175"/>
<dbReference type="OrthoDB" id="9789125at2"/>
<dbReference type="Gene3D" id="3.40.920.10">
    <property type="entry name" value="Pyruvate-ferredoxin oxidoreductase, PFOR, domain III"/>
    <property type="match status" value="1"/>
</dbReference>
<sequence length="216" mass="23356">MKDIQRFEICLSGLGGQGVLTLGKIMGQALALGHGFNVAQTQSYGPEARGGASRTDLVISTQPISYPKTDKIDLLVALSQEACNKYFQLLKPGSILLVNTTLVKQVPTNQYLGLPFTEIAMDRLKLVQAMNTIVLGACTFLLPFAKRAAMRKSLEDALPAKIVDINLKAFNMGYRDAKKAFGEPPAIWADMIDNAPSASTKTKKAAAKKKPATKKK</sequence>
<evidence type="ECO:0000256" key="3">
    <source>
        <dbReference type="SAM" id="Phobius"/>
    </source>
</evidence>
<accession>A0A2Z6AUJ2</accession>
<gene>
    <name evidence="5" type="ORF">DFE_0175</name>
</gene>
<dbReference type="EMBL" id="AP017378">
    <property type="protein sequence ID" value="BBD06901.1"/>
    <property type="molecule type" value="Genomic_DNA"/>
</dbReference>
<reference evidence="5 6" key="1">
    <citation type="journal article" date="2018" name="Sci. Adv.">
        <title>Multi-heme cytochromes provide a pathway for survival in energy-limited environments.</title>
        <authorList>
            <person name="Deng X."/>
            <person name="Dohmae N."/>
            <person name="Nealson K.H."/>
            <person name="Hashimoto K."/>
            <person name="Okamoto A."/>
        </authorList>
    </citation>
    <scope>NUCLEOTIDE SEQUENCE [LARGE SCALE GENOMIC DNA]</scope>
    <source>
        <strain evidence="5 6">IS5</strain>
    </source>
</reference>
<dbReference type="InterPro" id="IPR002869">
    <property type="entry name" value="Pyrv_flavodox_OxRed_cen"/>
</dbReference>
<dbReference type="RefSeq" id="WP_126375699.1">
    <property type="nucleotide sequence ID" value="NZ_AP017378.1"/>
</dbReference>
<dbReference type="AlphaFoldDB" id="A0A2Z6AUJ2"/>
<evidence type="ECO:0000256" key="2">
    <source>
        <dbReference type="SAM" id="MobiDB-lite"/>
    </source>
</evidence>